<proteinExistence type="predicted"/>
<feature type="non-terminal residue" evidence="1">
    <location>
        <position position="1"/>
    </location>
</feature>
<gene>
    <name evidence="1" type="ORF">EV182_007329</name>
</gene>
<accession>A0ACC1HDE2</accession>
<dbReference type="Proteomes" id="UP001145114">
    <property type="component" value="Unassembled WGS sequence"/>
</dbReference>
<name>A0ACC1HDE2_9FUNG</name>
<evidence type="ECO:0000313" key="1">
    <source>
        <dbReference type="EMBL" id="KAJ1672023.1"/>
    </source>
</evidence>
<comment type="caution">
    <text evidence="1">The sequence shown here is derived from an EMBL/GenBank/DDBJ whole genome shotgun (WGS) entry which is preliminary data.</text>
</comment>
<organism evidence="1 2">
    <name type="scientific">Spiromyces aspiralis</name>
    <dbReference type="NCBI Taxonomy" id="68401"/>
    <lineage>
        <taxon>Eukaryota</taxon>
        <taxon>Fungi</taxon>
        <taxon>Fungi incertae sedis</taxon>
        <taxon>Zoopagomycota</taxon>
        <taxon>Kickxellomycotina</taxon>
        <taxon>Kickxellomycetes</taxon>
        <taxon>Kickxellales</taxon>
        <taxon>Kickxellaceae</taxon>
        <taxon>Spiromyces</taxon>
    </lineage>
</organism>
<sequence length="216" mass="24640">AEQLQEVFKRTSAFTVRSTLLDDTEIEALDDIELWKAEYDINNTSEFEEADDYLDFDDDMWDEEFGVPHKSLRRGQRQVGAGGAAPKSPRLSAREQIIQRYKYMQVRIQDRHGHTFFVKRKVNAIDPSMPTYVRIPPSPIPRSWVKHIVPLNSNGSEDCGTAKALSPSSRYEAVSNILDYDFPTLGTNFHAVYMDPPLVIPGQAPKSSHYFCIKDL</sequence>
<feature type="non-terminal residue" evidence="1">
    <location>
        <position position="216"/>
    </location>
</feature>
<evidence type="ECO:0000313" key="2">
    <source>
        <dbReference type="Proteomes" id="UP001145114"/>
    </source>
</evidence>
<dbReference type="EMBL" id="JAMZIH010008491">
    <property type="protein sequence ID" value="KAJ1672023.1"/>
    <property type="molecule type" value="Genomic_DNA"/>
</dbReference>
<protein>
    <submittedName>
        <fullName evidence="1">Uncharacterized protein</fullName>
    </submittedName>
</protein>
<reference evidence="1" key="1">
    <citation type="submission" date="2022-06" db="EMBL/GenBank/DDBJ databases">
        <title>Phylogenomic reconstructions and comparative analyses of Kickxellomycotina fungi.</title>
        <authorList>
            <person name="Reynolds N.K."/>
            <person name="Stajich J.E."/>
            <person name="Barry K."/>
            <person name="Grigoriev I.V."/>
            <person name="Crous P."/>
            <person name="Smith M.E."/>
        </authorList>
    </citation>
    <scope>NUCLEOTIDE SEQUENCE</scope>
    <source>
        <strain evidence="1">RSA 2271</strain>
    </source>
</reference>
<keyword evidence="2" id="KW-1185">Reference proteome</keyword>